<feature type="compositionally biased region" description="Polar residues" evidence="11">
    <location>
        <begin position="439"/>
        <end position="459"/>
    </location>
</feature>
<keyword evidence="5 10" id="KW-0863">Zinc-finger</keyword>
<feature type="region of interest" description="Disordered" evidence="11">
    <location>
        <begin position="471"/>
        <end position="490"/>
    </location>
</feature>
<evidence type="ECO:0000256" key="7">
    <source>
        <dbReference type="ARBA" id="ARBA00023242"/>
    </source>
</evidence>
<dbReference type="STRING" id="7994.ENSAMXP00000030888"/>
<dbReference type="GO" id="GO:0010571">
    <property type="term" value="P:positive regulation of nuclear cell cycle DNA replication"/>
    <property type="evidence" value="ECO:0007669"/>
    <property type="project" value="TreeGrafter"/>
</dbReference>
<dbReference type="PANTHER" id="PTHR15375:SF22">
    <property type="entry name" value="PROTEIN DBF4 HOMOLOG A"/>
    <property type="match status" value="1"/>
</dbReference>
<feature type="region of interest" description="Disordered" evidence="11">
    <location>
        <begin position="265"/>
        <end position="298"/>
    </location>
</feature>
<feature type="compositionally biased region" description="Polar residues" evidence="11">
    <location>
        <begin position="475"/>
        <end position="490"/>
    </location>
</feature>
<dbReference type="Ensembl" id="ENSAMXT00000040623.1">
    <property type="protein sequence ID" value="ENSAMXP00000030888.1"/>
    <property type="gene ID" value="ENSAMXG00000037607.1"/>
</dbReference>
<evidence type="ECO:0000256" key="11">
    <source>
        <dbReference type="SAM" id="MobiDB-lite"/>
    </source>
</evidence>
<dbReference type="GO" id="GO:0003676">
    <property type="term" value="F:nucleic acid binding"/>
    <property type="evidence" value="ECO:0007669"/>
    <property type="project" value="InterPro"/>
</dbReference>
<keyword evidence="8" id="KW-0131">Cell cycle</keyword>
<feature type="compositionally biased region" description="Polar residues" evidence="11">
    <location>
        <begin position="570"/>
        <end position="581"/>
    </location>
</feature>
<evidence type="ECO:0000256" key="4">
    <source>
        <dbReference type="ARBA" id="ARBA00022737"/>
    </source>
</evidence>
<dbReference type="InterPro" id="IPR051590">
    <property type="entry name" value="Replication_Regulatory_Kinase"/>
</dbReference>
<dbReference type="FunFam" id="6.10.250.3410:FF:000001">
    <property type="entry name" value="Protein DBF4 homolog A"/>
    <property type="match status" value="1"/>
</dbReference>
<reference evidence="14" key="2">
    <citation type="journal article" date="2014" name="Nat. Commun.">
        <title>The cavefish genome reveals candidate genes for eye loss.</title>
        <authorList>
            <person name="McGaugh S.E."/>
            <person name="Gross J.B."/>
            <person name="Aken B."/>
            <person name="Blin M."/>
            <person name="Borowsky R."/>
            <person name="Chalopin D."/>
            <person name="Hinaux H."/>
            <person name="Jeffery W.R."/>
            <person name="Keene A."/>
            <person name="Ma L."/>
            <person name="Minx P."/>
            <person name="Murphy D."/>
            <person name="O'Quin K.E."/>
            <person name="Retaux S."/>
            <person name="Rohner N."/>
            <person name="Searle S.M."/>
            <person name="Stahl B.A."/>
            <person name="Tabin C."/>
            <person name="Volff J.N."/>
            <person name="Yoshizawa M."/>
            <person name="Warren W.C."/>
        </authorList>
    </citation>
    <scope>NUCLEOTIDE SEQUENCE [LARGE SCALE GENOMIC DNA]</scope>
    <source>
        <strain evidence="14">female</strain>
    </source>
</reference>
<evidence type="ECO:0000313" key="13">
    <source>
        <dbReference type="Ensembl" id="ENSAMXP00000030888.1"/>
    </source>
</evidence>
<dbReference type="Gene3D" id="6.10.250.3410">
    <property type="entry name" value="DBF zinc finger"/>
    <property type="match status" value="1"/>
</dbReference>
<feature type="domain" description="DBF4-type" evidence="12">
    <location>
        <begin position="296"/>
        <end position="344"/>
    </location>
</feature>
<feature type="compositionally biased region" description="Basic and acidic residues" evidence="11">
    <location>
        <begin position="266"/>
        <end position="284"/>
    </location>
</feature>
<comment type="subcellular location">
    <subcellularLocation>
        <location evidence="1">Nucleus</location>
    </subcellularLocation>
</comment>
<evidence type="ECO:0000256" key="9">
    <source>
        <dbReference type="ARBA" id="ARBA00040397"/>
    </source>
</evidence>
<dbReference type="Proteomes" id="UP000018467">
    <property type="component" value="Unassembled WGS sequence"/>
</dbReference>
<keyword evidence="4" id="KW-0677">Repeat</keyword>
<evidence type="ECO:0000259" key="12">
    <source>
        <dbReference type="PROSITE" id="PS51265"/>
    </source>
</evidence>
<dbReference type="PROSITE" id="PS51265">
    <property type="entry name" value="ZF_DBF4"/>
    <property type="match status" value="1"/>
</dbReference>
<keyword evidence="6" id="KW-0862">Zinc</keyword>
<evidence type="ECO:0000256" key="3">
    <source>
        <dbReference type="ARBA" id="ARBA00022723"/>
    </source>
</evidence>
<evidence type="ECO:0000256" key="6">
    <source>
        <dbReference type="ARBA" id="ARBA00022833"/>
    </source>
</evidence>
<feature type="region of interest" description="Disordered" evidence="11">
    <location>
        <begin position="546"/>
        <end position="624"/>
    </location>
</feature>
<keyword evidence="7" id="KW-0539">Nucleus</keyword>
<reference evidence="13" key="4">
    <citation type="submission" date="2025-09" db="UniProtKB">
        <authorList>
            <consortium name="Ensembl"/>
        </authorList>
    </citation>
    <scope>IDENTIFICATION</scope>
</reference>
<sequence>MKHQSLLKSTKSNIKDPKLDNDGRKRLASKSKQAPTCEPHRKPLTGRIFYLDLPCNKRSQTLESDIKNLGGTVEKFFSKEIRYLVSSKPEARHVQRLMQDSPVPSPDSGLSSPHPASKRDSTGHRGSSQGAADTVVVSRGKSLVEKVVKEQEKERFQMNRILANALEWGVKILYIDDLISYIDKKKSQLPKVSPVVHTVKTDARPDPSKRTAFQKSSAGRISRPFVKVEDSSRHYRPIYLPMANMPVFNFKSAVPCSPFLVEANDNDAKTKNHKGSEGDRGTRGRKDRRKGHEGKGRRKGGYCECCLVKYDNLKAHLQSERHQAFSKSEEYSVVDRVIAGLPCELTHISTPKRVKCSVSSPVLAPGAVITKVREEDILEAGKEKTPGFRLWSSHNTECSSATPQPVRKRCRQLPRSPGEDSVEQSDLEKSQSKRASYELGSSSHTPLQKTSGTLLSSTKKGCFSDSLERNRRSIRNYSRPRTSLGSQSTLQHVRSWQSITSGHKPESVDLRTICAPEGANVGSEPSGISRISFQTDQKSRLDTASTQIFNQRPPPNSPHTSVKTEHPSDTNHVTAERTLSSRGHEQDNTDSPSRNLRRKVRNSETRRRRKVSAEASQSLISKNVQSHTSQTFCKVPESHSLSASVLDLWQLFMSSDDTENDFMGF</sequence>
<dbReference type="InParanoid" id="A0A3B1ILQ6"/>
<feature type="compositionally biased region" description="Basic residues" evidence="11">
    <location>
        <begin position="595"/>
        <end position="610"/>
    </location>
</feature>
<keyword evidence="3" id="KW-0479">Metal-binding</keyword>
<accession>A0A3B1ILQ6</accession>
<protein>
    <recommendedName>
        <fullName evidence="9">Protein DBF4 homolog A</fullName>
    </recommendedName>
</protein>
<feature type="region of interest" description="Disordered" evidence="11">
    <location>
        <begin position="391"/>
        <end position="460"/>
    </location>
</feature>
<feature type="compositionally biased region" description="Polar residues" evidence="11">
    <location>
        <begin position="392"/>
        <end position="403"/>
    </location>
</feature>
<proteinExistence type="predicted"/>
<feature type="region of interest" description="Disordered" evidence="11">
    <location>
        <begin position="1"/>
        <end position="41"/>
    </location>
</feature>
<dbReference type="Pfam" id="PF07535">
    <property type="entry name" value="zf-DBF"/>
    <property type="match status" value="1"/>
</dbReference>
<dbReference type="GO" id="GO:0008270">
    <property type="term" value="F:zinc ion binding"/>
    <property type="evidence" value="ECO:0007669"/>
    <property type="project" value="UniProtKB-KW"/>
</dbReference>
<dbReference type="GO" id="GO:0043539">
    <property type="term" value="F:protein serine/threonine kinase activator activity"/>
    <property type="evidence" value="ECO:0007669"/>
    <property type="project" value="TreeGrafter"/>
</dbReference>
<evidence type="ECO:0000256" key="5">
    <source>
        <dbReference type="ARBA" id="ARBA00022771"/>
    </source>
</evidence>
<dbReference type="InterPro" id="IPR038545">
    <property type="entry name" value="Znf_DBF_sf"/>
</dbReference>
<dbReference type="Gene3D" id="2.10.50.40">
    <property type="match status" value="1"/>
</dbReference>
<feature type="compositionally biased region" description="Basic residues" evidence="11">
    <location>
        <begin position="285"/>
        <end position="298"/>
    </location>
</feature>
<evidence type="ECO:0000256" key="8">
    <source>
        <dbReference type="ARBA" id="ARBA00023306"/>
    </source>
</evidence>
<evidence type="ECO:0000313" key="14">
    <source>
        <dbReference type="Proteomes" id="UP000018467"/>
    </source>
</evidence>
<feature type="region of interest" description="Disordered" evidence="11">
    <location>
        <begin position="99"/>
        <end position="136"/>
    </location>
</feature>
<keyword evidence="14" id="KW-1185">Reference proteome</keyword>
<evidence type="ECO:0000256" key="10">
    <source>
        <dbReference type="PROSITE-ProRule" id="PRU00600"/>
    </source>
</evidence>
<dbReference type="GO" id="GO:1901987">
    <property type="term" value="P:regulation of cell cycle phase transition"/>
    <property type="evidence" value="ECO:0007669"/>
    <property type="project" value="TreeGrafter"/>
</dbReference>
<dbReference type="Bgee" id="ENSAMXG00000037607">
    <property type="expression patterns" value="Expressed in testis and 12 other cell types or tissues"/>
</dbReference>
<reference evidence="14" key="1">
    <citation type="submission" date="2013-03" db="EMBL/GenBank/DDBJ databases">
        <authorList>
            <person name="Jeffery W."/>
            <person name="Warren W."/>
            <person name="Wilson R.K."/>
        </authorList>
    </citation>
    <scope>NUCLEOTIDE SEQUENCE</scope>
    <source>
        <strain evidence="14">female</strain>
    </source>
</reference>
<evidence type="ECO:0000256" key="1">
    <source>
        <dbReference type="ARBA" id="ARBA00004123"/>
    </source>
</evidence>
<reference evidence="13" key="3">
    <citation type="submission" date="2025-08" db="UniProtKB">
        <authorList>
            <consortium name="Ensembl"/>
        </authorList>
    </citation>
    <scope>IDENTIFICATION</scope>
</reference>
<dbReference type="GeneTree" id="ENSGT00530000063909"/>
<dbReference type="PANTHER" id="PTHR15375">
    <property type="entry name" value="ACTIVATOR OF S-PHASE KINASE-RELATED"/>
    <property type="match status" value="1"/>
</dbReference>
<dbReference type="SMART" id="SM00586">
    <property type="entry name" value="ZnF_DBF"/>
    <property type="match status" value="1"/>
</dbReference>
<dbReference type="AlphaFoldDB" id="A0A3B1ILQ6"/>
<dbReference type="FunCoup" id="A0A3B1ILQ6">
    <property type="interactions" value="587"/>
</dbReference>
<feature type="compositionally biased region" description="Polar residues" evidence="11">
    <location>
        <begin position="1"/>
        <end position="12"/>
    </location>
</feature>
<feature type="compositionally biased region" description="Basic and acidic residues" evidence="11">
    <location>
        <begin position="13"/>
        <end position="25"/>
    </location>
</feature>
<dbReference type="InterPro" id="IPR006572">
    <property type="entry name" value="Znf_DBF"/>
</dbReference>
<dbReference type="GO" id="GO:0031431">
    <property type="term" value="C:Dbf4-dependent protein kinase complex"/>
    <property type="evidence" value="ECO:0007669"/>
    <property type="project" value="TreeGrafter"/>
</dbReference>
<name>A0A3B1ILQ6_ASTMX</name>
<evidence type="ECO:0000256" key="2">
    <source>
        <dbReference type="ARBA" id="ARBA00022553"/>
    </source>
</evidence>
<keyword evidence="2" id="KW-0597">Phosphoprotein</keyword>
<feature type="compositionally biased region" description="Polar residues" evidence="11">
    <location>
        <begin position="614"/>
        <end position="624"/>
    </location>
</feature>
<organism evidence="13 14">
    <name type="scientific">Astyanax mexicanus</name>
    <name type="common">Blind cave fish</name>
    <name type="synonym">Astyanax fasciatus mexicanus</name>
    <dbReference type="NCBI Taxonomy" id="7994"/>
    <lineage>
        <taxon>Eukaryota</taxon>
        <taxon>Metazoa</taxon>
        <taxon>Chordata</taxon>
        <taxon>Craniata</taxon>
        <taxon>Vertebrata</taxon>
        <taxon>Euteleostomi</taxon>
        <taxon>Actinopterygii</taxon>
        <taxon>Neopterygii</taxon>
        <taxon>Teleostei</taxon>
        <taxon>Ostariophysi</taxon>
        <taxon>Characiformes</taxon>
        <taxon>Characoidei</taxon>
        <taxon>Acestrorhamphidae</taxon>
        <taxon>Acestrorhamphinae</taxon>
        <taxon>Astyanax</taxon>
    </lineage>
</organism>